<dbReference type="AlphaFoldDB" id="A0A109JDQ4"/>
<accession>A0A109JDQ4</accession>
<protein>
    <submittedName>
        <fullName evidence="1">Uncharacterized protein</fullName>
    </submittedName>
</protein>
<reference evidence="1 2" key="1">
    <citation type="submission" date="2015-11" db="EMBL/GenBank/DDBJ databases">
        <title>Draft Genome Sequence of the Strain BR 10423 (Rhizobium sp.) isolated from nodules of Mimosa pudica.</title>
        <authorList>
            <person name="Barauna A.C."/>
            <person name="Zilli J.E."/>
            <person name="Simoes-Araujo J.L."/>
            <person name="Reis V.M."/>
            <person name="James E.K."/>
            <person name="Reis F.B.Jr."/>
            <person name="Rouws L.F."/>
            <person name="Passos S.R."/>
            <person name="Gois S.R."/>
        </authorList>
    </citation>
    <scope>NUCLEOTIDE SEQUENCE [LARGE SCALE GENOMIC DNA]</scope>
    <source>
        <strain evidence="1 2">BR10423</strain>
    </source>
</reference>
<sequence>MRYTPIIMAIALAGCNTTAPPLEPVPGSLTYGRVVRSPYPPGTVINNTFLGKWGYRTFEKYVVQPDGTLKLTSQQTAPDFLVF</sequence>
<dbReference type="EMBL" id="LNCD01000105">
    <property type="protein sequence ID" value="KWV47052.1"/>
    <property type="molecule type" value="Genomic_DNA"/>
</dbReference>
<name>A0A109JDQ4_9HYPH</name>
<evidence type="ECO:0000313" key="1">
    <source>
        <dbReference type="EMBL" id="KWV47052.1"/>
    </source>
</evidence>
<proteinExistence type="predicted"/>
<dbReference type="RefSeq" id="WP_025661839.1">
    <property type="nucleotide sequence ID" value="NZ_LNCD01000105.1"/>
</dbReference>
<keyword evidence="2" id="KW-1185">Reference proteome</keyword>
<dbReference type="Proteomes" id="UP000068164">
    <property type="component" value="Unassembled WGS sequence"/>
</dbReference>
<organism evidence="1 2">
    <name type="scientific">Rhizobium altiplani</name>
    <dbReference type="NCBI Taxonomy" id="1864509"/>
    <lineage>
        <taxon>Bacteria</taxon>
        <taxon>Pseudomonadati</taxon>
        <taxon>Pseudomonadota</taxon>
        <taxon>Alphaproteobacteria</taxon>
        <taxon>Hyphomicrobiales</taxon>
        <taxon>Rhizobiaceae</taxon>
        <taxon>Rhizobium/Agrobacterium group</taxon>
        <taxon>Rhizobium</taxon>
    </lineage>
</organism>
<comment type="caution">
    <text evidence="1">The sequence shown here is derived from an EMBL/GenBank/DDBJ whole genome shotgun (WGS) entry which is preliminary data.</text>
</comment>
<evidence type="ECO:0000313" key="2">
    <source>
        <dbReference type="Proteomes" id="UP000068164"/>
    </source>
</evidence>
<dbReference type="PROSITE" id="PS51257">
    <property type="entry name" value="PROKAR_LIPOPROTEIN"/>
    <property type="match status" value="1"/>
</dbReference>
<gene>
    <name evidence="1" type="ORF">AS026_13860</name>
</gene>